<dbReference type="Proteomes" id="UP001299265">
    <property type="component" value="Unassembled WGS sequence"/>
</dbReference>
<proteinExistence type="predicted"/>
<evidence type="ECO:0000313" key="3">
    <source>
        <dbReference type="Proteomes" id="UP001299265"/>
    </source>
</evidence>
<protein>
    <submittedName>
        <fullName evidence="2">SDR family oxidoreductase</fullName>
    </submittedName>
</protein>
<evidence type="ECO:0000256" key="1">
    <source>
        <dbReference type="ARBA" id="ARBA00023002"/>
    </source>
</evidence>
<dbReference type="GO" id="GO:0008206">
    <property type="term" value="P:bile acid metabolic process"/>
    <property type="evidence" value="ECO:0007669"/>
    <property type="project" value="UniProtKB-ARBA"/>
</dbReference>
<keyword evidence="3" id="KW-1185">Reference proteome</keyword>
<dbReference type="InterPro" id="IPR036291">
    <property type="entry name" value="NAD(P)-bd_dom_sf"/>
</dbReference>
<dbReference type="RefSeq" id="WP_231061920.1">
    <property type="nucleotide sequence ID" value="NZ_JAJNOR010000002.1"/>
</dbReference>
<dbReference type="Gene3D" id="3.40.50.720">
    <property type="entry name" value="NAD(P)-binding Rossmann-like Domain"/>
    <property type="match status" value="1"/>
</dbReference>
<keyword evidence="1" id="KW-0560">Oxidoreductase</keyword>
<dbReference type="PRINTS" id="PR00080">
    <property type="entry name" value="SDRFAMILY"/>
</dbReference>
<dbReference type="InterPro" id="IPR002347">
    <property type="entry name" value="SDR_fam"/>
</dbReference>
<dbReference type="PANTHER" id="PTHR43975">
    <property type="entry name" value="ZGC:101858"/>
    <property type="match status" value="1"/>
</dbReference>
<dbReference type="AlphaFoldDB" id="A0AAP2W739"/>
<dbReference type="EMBL" id="JAJNOR010000002">
    <property type="protein sequence ID" value="MCD2491998.1"/>
    <property type="molecule type" value="Genomic_DNA"/>
</dbReference>
<sequence>MDLHMKDKVAVVAGGSTGIGFAAAVCFLEEGCRVALFSRNTRKLMEAEAALEGMGYTDVMMESVDATDENAVNEFARCAAERFGTIDYWVNVAGGSLRKPLNKVTMEEFDGAVAVNFKSAFIGCNAAAQYMKRNERGGAIVNVSSMAAHRVAAGRTLYGCTKAALEKLTTAFAAELSPFHIRVNSVSPGLVLTELSRPVVPEEGTEDFQNFFTEYLIKRPGDAREVGAPIVLLCSDAFGFTTAADIRVDGGADAVYETRWIEENVELLRE</sequence>
<dbReference type="SUPFAM" id="SSF51735">
    <property type="entry name" value="NAD(P)-binding Rossmann-fold domains"/>
    <property type="match status" value="1"/>
</dbReference>
<dbReference type="GO" id="GO:0016491">
    <property type="term" value="F:oxidoreductase activity"/>
    <property type="evidence" value="ECO:0007669"/>
    <property type="project" value="UniProtKB-KW"/>
</dbReference>
<name>A0AAP2W739_9FIRM</name>
<dbReference type="Pfam" id="PF13561">
    <property type="entry name" value="adh_short_C2"/>
    <property type="match status" value="1"/>
</dbReference>
<accession>A0AAP2W739</accession>
<organism evidence="2 3">
    <name type="scientific">Lientehia hominis</name>
    <dbReference type="NCBI Taxonomy" id="2897778"/>
    <lineage>
        <taxon>Bacteria</taxon>
        <taxon>Bacillati</taxon>
        <taxon>Bacillota</taxon>
        <taxon>Clostridia</taxon>
        <taxon>Lachnospirales</taxon>
        <taxon>Lachnospiraceae</taxon>
        <taxon>Lientehia</taxon>
    </lineage>
</organism>
<dbReference type="PRINTS" id="PR00081">
    <property type="entry name" value="GDHRDH"/>
</dbReference>
<dbReference type="FunFam" id="3.40.50.720:FF:000084">
    <property type="entry name" value="Short-chain dehydrogenase reductase"/>
    <property type="match status" value="1"/>
</dbReference>
<comment type="caution">
    <text evidence="2">The sequence shown here is derived from an EMBL/GenBank/DDBJ whole genome shotgun (WGS) entry which is preliminary data.</text>
</comment>
<dbReference type="CDD" id="cd05233">
    <property type="entry name" value="SDR_c"/>
    <property type="match status" value="1"/>
</dbReference>
<evidence type="ECO:0000313" key="2">
    <source>
        <dbReference type="EMBL" id="MCD2491998.1"/>
    </source>
</evidence>
<dbReference type="PANTHER" id="PTHR43975:SF2">
    <property type="entry name" value="EG:BACR7A4.14 PROTEIN-RELATED"/>
    <property type="match status" value="1"/>
</dbReference>
<gene>
    <name evidence="2" type="ORF">LQE92_05080</name>
</gene>
<reference evidence="2 3" key="1">
    <citation type="submission" date="2021-11" db="EMBL/GenBank/DDBJ databases">
        <title>Lacrimispora sp. nov. NSJ-141 isolated from human feces.</title>
        <authorList>
            <person name="Abdugheni R."/>
        </authorList>
    </citation>
    <scope>NUCLEOTIDE SEQUENCE [LARGE SCALE GENOMIC DNA]</scope>
    <source>
        <strain evidence="2 3">NSJ-141</strain>
    </source>
</reference>